<evidence type="ECO:0000313" key="2">
    <source>
        <dbReference type="EMBL" id="MFC5008715.1"/>
    </source>
</evidence>
<sequence length="188" mass="21464">MDRSGSWCTTKFNDQPRRRPPESSWSTADRNCGRQYAHAALRTRVNPLNRGVIPIRGLWKVGQHEHRRRPAALARRQAHALRLGRHLVTEVPATGPDRRASVDIPPITTAADTDAQRQGWTRSDHDRSFKLEHWDYDADRLDGFDHDIGAILVKATTVTSEAQLNAALDAWNLRPEQFLHPWQTDDPE</sequence>
<name>A0ABV9WJ36_9ACTN</name>
<reference evidence="3" key="1">
    <citation type="journal article" date="2019" name="Int. J. Syst. Evol. Microbiol.">
        <title>The Global Catalogue of Microorganisms (GCM) 10K type strain sequencing project: providing services to taxonomists for standard genome sequencing and annotation.</title>
        <authorList>
            <consortium name="The Broad Institute Genomics Platform"/>
            <consortium name="The Broad Institute Genome Sequencing Center for Infectious Disease"/>
            <person name="Wu L."/>
            <person name="Ma J."/>
        </authorList>
    </citation>
    <scope>NUCLEOTIDE SEQUENCE [LARGE SCALE GENOMIC DNA]</scope>
    <source>
        <strain evidence="3">CGMCC 4.7152</strain>
    </source>
</reference>
<dbReference type="EMBL" id="JBHSIU010000135">
    <property type="protein sequence ID" value="MFC5008715.1"/>
    <property type="molecule type" value="Genomic_DNA"/>
</dbReference>
<feature type="region of interest" description="Disordered" evidence="1">
    <location>
        <begin position="1"/>
        <end position="29"/>
    </location>
</feature>
<accession>A0ABV9WJ36</accession>
<evidence type="ECO:0000256" key="1">
    <source>
        <dbReference type="SAM" id="MobiDB-lite"/>
    </source>
</evidence>
<feature type="compositionally biased region" description="Polar residues" evidence="1">
    <location>
        <begin position="1"/>
        <end position="13"/>
    </location>
</feature>
<evidence type="ECO:0000313" key="3">
    <source>
        <dbReference type="Proteomes" id="UP001595912"/>
    </source>
</evidence>
<proteinExistence type="predicted"/>
<keyword evidence="3" id="KW-1185">Reference proteome</keyword>
<dbReference type="Proteomes" id="UP001595912">
    <property type="component" value="Unassembled WGS sequence"/>
</dbReference>
<comment type="caution">
    <text evidence="2">The sequence shown here is derived from an EMBL/GenBank/DDBJ whole genome shotgun (WGS) entry which is preliminary data.</text>
</comment>
<gene>
    <name evidence="2" type="ORF">ACFPIJ_64240</name>
</gene>
<protein>
    <submittedName>
        <fullName evidence="2">Uncharacterized protein</fullName>
    </submittedName>
</protein>
<organism evidence="2 3">
    <name type="scientific">Dactylosporangium cerinum</name>
    <dbReference type="NCBI Taxonomy" id="1434730"/>
    <lineage>
        <taxon>Bacteria</taxon>
        <taxon>Bacillati</taxon>
        <taxon>Actinomycetota</taxon>
        <taxon>Actinomycetes</taxon>
        <taxon>Micromonosporales</taxon>
        <taxon>Micromonosporaceae</taxon>
        <taxon>Dactylosporangium</taxon>
    </lineage>
</organism>